<keyword evidence="1" id="KW-0479">Metal-binding</keyword>
<dbReference type="PROSITE" id="PS50158">
    <property type="entry name" value="ZF_CCHC"/>
    <property type="match status" value="1"/>
</dbReference>
<organism evidence="4 5">
    <name type="scientific">Cannabis sativa</name>
    <name type="common">Hemp</name>
    <name type="synonym">Marijuana</name>
    <dbReference type="NCBI Taxonomy" id="3483"/>
    <lineage>
        <taxon>Eukaryota</taxon>
        <taxon>Viridiplantae</taxon>
        <taxon>Streptophyta</taxon>
        <taxon>Embryophyta</taxon>
        <taxon>Tracheophyta</taxon>
        <taxon>Spermatophyta</taxon>
        <taxon>Magnoliopsida</taxon>
        <taxon>eudicotyledons</taxon>
        <taxon>Gunneridae</taxon>
        <taxon>Pentapetalae</taxon>
        <taxon>rosids</taxon>
        <taxon>fabids</taxon>
        <taxon>Rosales</taxon>
        <taxon>Cannabaceae</taxon>
        <taxon>Cannabis</taxon>
    </lineage>
</organism>
<dbReference type="Proteomes" id="UP000583929">
    <property type="component" value="Unassembled WGS sequence"/>
</dbReference>
<keyword evidence="1" id="KW-0862">Zinc</keyword>
<feature type="region of interest" description="Disordered" evidence="2">
    <location>
        <begin position="234"/>
        <end position="253"/>
    </location>
</feature>
<feature type="region of interest" description="Disordered" evidence="2">
    <location>
        <begin position="191"/>
        <end position="215"/>
    </location>
</feature>
<evidence type="ECO:0000313" key="4">
    <source>
        <dbReference type="EMBL" id="KAF4356479.1"/>
    </source>
</evidence>
<gene>
    <name evidence="4" type="ORF">G4B88_015313</name>
</gene>
<dbReference type="Pfam" id="PF03108">
    <property type="entry name" value="DBD_Tnp_Mut"/>
    <property type="match status" value="1"/>
</dbReference>
<comment type="caution">
    <text evidence="4">The sequence shown here is derived from an EMBL/GenBank/DDBJ whole genome shotgun (WGS) entry which is preliminary data.</text>
</comment>
<dbReference type="InterPro" id="IPR004332">
    <property type="entry name" value="Transposase_MuDR"/>
</dbReference>
<evidence type="ECO:0000313" key="5">
    <source>
        <dbReference type="Proteomes" id="UP000583929"/>
    </source>
</evidence>
<evidence type="ECO:0000256" key="2">
    <source>
        <dbReference type="SAM" id="MobiDB-lite"/>
    </source>
</evidence>
<dbReference type="InterPro" id="IPR036875">
    <property type="entry name" value="Znf_CCHC_sf"/>
</dbReference>
<keyword evidence="1" id="KW-0863">Zinc-finger</keyword>
<sequence>MAPSKICGDSDVEDLLKELYKVKEIYLRESGEGIIGSNLTPDDIVHESSNNELQECDKAVEENNDVIENDIVVGGGQIIPYQHYDMFMGNVAQCNREASQNSGKHGSNLKVGQHFVSKDELSYYLSIIAINGRFEMRTTKSNKSIKEVRYVSENCSWRVRATKMKDSHFFVIRQYHSLHSCSLMNRNANHRQASSRVIEPPEDKTIGRPRTNRIPSKGEFLKKQYNCGACGQSGHNSQTCPQVPSDGRSTTHV</sequence>
<dbReference type="AlphaFoldDB" id="A0A7J6EFM7"/>
<dbReference type="InterPro" id="IPR001878">
    <property type="entry name" value="Znf_CCHC"/>
</dbReference>
<protein>
    <recommendedName>
        <fullName evidence="3">CCHC-type domain-containing protein</fullName>
    </recommendedName>
</protein>
<feature type="domain" description="CCHC-type" evidence="3">
    <location>
        <begin position="227"/>
        <end position="242"/>
    </location>
</feature>
<proteinExistence type="predicted"/>
<evidence type="ECO:0000259" key="3">
    <source>
        <dbReference type="PROSITE" id="PS50158"/>
    </source>
</evidence>
<reference evidence="4 5" key="1">
    <citation type="journal article" date="2020" name="bioRxiv">
        <title>Sequence and annotation of 42 cannabis genomes reveals extensive copy number variation in cannabinoid synthesis and pathogen resistance genes.</title>
        <authorList>
            <person name="Mckernan K.J."/>
            <person name="Helbert Y."/>
            <person name="Kane L.T."/>
            <person name="Ebling H."/>
            <person name="Zhang L."/>
            <person name="Liu B."/>
            <person name="Eaton Z."/>
            <person name="Mclaughlin S."/>
            <person name="Kingan S."/>
            <person name="Baybayan P."/>
            <person name="Concepcion G."/>
            <person name="Jordan M."/>
            <person name="Riva A."/>
            <person name="Barbazuk W."/>
            <person name="Harkins T."/>
        </authorList>
    </citation>
    <scope>NUCLEOTIDE SEQUENCE [LARGE SCALE GENOMIC DNA]</scope>
    <source>
        <strain evidence="5">cv. Jamaican Lion 4</strain>
        <tissue evidence="4">Leaf</tissue>
    </source>
</reference>
<evidence type="ECO:0000256" key="1">
    <source>
        <dbReference type="PROSITE-ProRule" id="PRU00047"/>
    </source>
</evidence>
<dbReference type="EMBL" id="JAATIQ010000429">
    <property type="protein sequence ID" value="KAF4356479.1"/>
    <property type="molecule type" value="Genomic_DNA"/>
</dbReference>
<dbReference type="SUPFAM" id="SSF57756">
    <property type="entry name" value="Retrovirus zinc finger-like domains"/>
    <property type="match status" value="1"/>
</dbReference>
<dbReference type="GO" id="GO:0008270">
    <property type="term" value="F:zinc ion binding"/>
    <property type="evidence" value="ECO:0007669"/>
    <property type="project" value="UniProtKB-KW"/>
</dbReference>
<dbReference type="GO" id="GO:0003676">
    <property type="term" value="F:nucleic acid binding"/>
    <property type="evidence" value="ECO:0007669"/>
    <property type="project" value="InterPro"/>
</dbReference>
<keyword evidence="5" id="KW-1185">Reference proteome</keyword>
<accession>A0A7J6EFM7</accession>
<name>A0A7J6EFM7_CANSA</name>